<dbReference type="OrthoDB" id="8246423at2759"/>
<keyword evidence="2" id="KW-1185">Reference proteome</keyword>
<dbReference type="SMART" id="SM00256">
    <property type="entry name" value="FBOX"/>
    <property type="match status" value="1"/>
</dbReference>
<dbReference type="RefSeq" id="XP_034242248.1">
    <property type="nucleotide sequence ID" value="XM_034386357.1"/>
</dbReference>
<dbReference type="Proteomes" id="UP000515158">
    <property type="component" value="Unplaced"/>
</dbReference>
<evidence type="ECO:0000313" key="8">
    <source>
        <dbReference type="RefSeq" id="XP_034242248.1"/>
    </source>
</evidence>
<proteinExistence type="predicted"/>
<evidence type="ECO:0000313" key="5">
    <source>
        <dbReference type="RefSeq" id="XP_034242245.1"/>
    </source>
</evidence>
<dbReference type="RefSeq" id="XP_034242244.1">
    <property type="nucleotide sequence ID" value="XM_034386353.1"/>
</dbReference>
<dbReference type="RefSeq" id="XP_034242251.1">
    <property type="nucleotide sequence ID" value="XM_034386360.1"/>
</dbReference>
<evidence type="ECO:0000313" key="4">
    <source>
        <dbReference type="RefSeq" id="XP_034242244.1"/>
    </source>
</evidence>
<organism evidence="10">
    <name type="scientific">Thrips palmi</name>
    <name type="common">Melon thrips</name>
    <dbReference type="NCBI Taxonomy" id="161013"/>
    <lineage>
        <taxon>Eukaryota</taxon>
        <taxon>Metazoa</taxon>
        <taxon>Ecdysozoa</taxon>
        <taxon>Arthropoda</taxon>
        <taxon>Hexapoda</taxon>
        <taxon>Insecta</taxon>
        <taxon>Pterygota</taxon>
        <taxon>Neoptera</taxon>
        <taxon>Paraneoptera</taxon>
        <taxon>Thysanoptera</taxon>
        <taxon>Terebrantia</taxon>
        <taxon>Thripoidea</taxon>
        <taxon>Thripidae</taxon>
        <taxon>Thrips</taxon>
    </lineage>
</organism>
<evidence type="ECO:0000313" key="11">
    <source>
        <dbReference type="RefSeq" id="XP_034242251.1"/>
    </source>
</evidence>
<accession>A0A6P8YXC3</accession>
<gene>
    <name evidence="3 4 5 6 7 8 9 10 11 12" type="primary">LOC117645855</name>
</gene>
<dbReference type="Pfam" id="PF12937">
    <property type="entry name" value="F-box-like"/>
    <property type="match status" value="1"/>
</dbReference>
<dbReference type="RefSeq" id="XP_034242250.1">
    <property type="nucleotide sequence ID" value="XM_034386359.1"/>
</dbReference>
<dbReference type="RefSeq" id="XP_034242246.1">
    <property type="nucleotide sequence ID" value="XM_034386355.1"/>
</dbReference>
<dbReference type="Gene3D" id="3.80.10.10">
    <property type="entry name" value="Ribonuclease Inhibitor"/>
    <property type="match status" value="1"/>
</dbReference>
<dbReference type="SUPFAM" id="SSF81383">
    <property type="entry name" value="F-box domain"/>
    <property type="match status" value="1"/>
</dbReference>
<evidence type="ECO:0000313" key="7">
    <source>
        <dbReference type="RefSeq" id="XP_034242247.1"/>
    </source>
</evidence>
<protein>
    <submittedName>
        <fullName evidence="3 4">Uncharacterized protein LOC117645855 isoform X1</fullName>
    </submittedName>
</protein>
<dbReference type="RefSeq" id="XP_034242245.1">
    <property type="nucleotide sequence ID" value="XM_034386354.1"/>
</dbReference>
<dbReference type="InterPro" id="IPR001810">
    <property type="entry name" value="F-box_dom"/>
</dbReference>
<evidence type="ECO:0000313" key="2">
    <source>
        <dbReference type="Proteomes" id="UP000515158"/>
    </source>
</evidence>
<dbReference type="PROSITE" id="PS50181">
    <property type="entry name" value="FBOX"/>
    <property type="match status" value="1"/>
</dbReference>
<dbReference type="Gene3D" id="1.20.1280.50">
    <property type="match status" value="1"/>
</dbReference>
<dbReference type="RefSeq" id="XP_034242249.1">
    <property type="nucleotide sequence ID" value="XM_034386358.1"/>
</dbReference>
<dbReference type="KEGG" id="tpal:117645855"/>
<dbReference type="GeneID" id="117645855"/>
<feature type="domain" description="F-box" evidence="1">
    <location>
        <begin position="1"/>
        <end position="47"/>
    </location>
</feature>
<name>A0A6P8YXC3_THRPL</name>
<sequence>MDTLLSLPDEALLAVLALLPPRELFRCRVVCRRLRDICLHPALWKNVKLRKAGMIRAALALAPCLASIRRPEALSMRALASHVLSTACVVEMLDSDVCASDEVPYAISIFLKLSALGGLKELSLFFGDDLQEETPLLLKAIYNLSLQTLDIAYYGGGSLPPLPASWCDVEVGPSLTHLDYRSRRVDPFLELLLRTHAETLEVVDLRRTKNIPVALLSKMPRLRCLRCVPINDLMQLVAVPNLQSLELICVRNLSAFLHDVESFLCVVSQLRRVKLELEDRSIPTDAFLLALSRSPSAPILEALTVKGLIGSLRPVTFIPAEFLSLQCLHLGLVPSDEMLRSVSPTSLPSLTTLTVEAPRDTCLHSWLHYPAVQDVLLRNKGLHLRVSRSKAPEDCACPWCRWGCHVPLGCDFSFSAHARRAGCPVKCLQVVHPVTL</sequence>
<reference evidence="3 4" key="1">
    <citation type="submission" date="2025-04" db="UniProtKB">
        <authorList>
            <consortium name="RefSeq"/>
        </authorList>
    </citation>
    <scope>IDENTIFICATION</scope>
    <source>
        <tissue evidence="3 4">Total insect</tissue>
    </source>
</reference>
<evidence type="ECO:0000313" key="3">
    <source>
        <dbReference type="RefSeq" id="XP_034242242.1"/>
    </source>
</evidence>
<dbReference type="RefSeq" id="XP_034242247.1">
    <property type="nucleotide sequence ID" value="XM_034386356.1"/>
</dbReference>
<evidence type="ECO:0000259" key="1">
    <source>
        <dbReference type="PROSITE" id="PS50181"/>
    </source>
</evidence>
<dbReference type="SUPFAM" id="SSF52047">
    <property type="entry name" value="RNI-like"/>
    <property type="match status" value="1"/>
</dbReference>
<dbReference type="RefSeq" id="XP_034242242.1">
    <property type="nucleotide sequence ID" value="XM_034386351.1"/>
</dbReference>
<dbReference type="AlphaFoldDB" id="A0A6P8YXC3"/>
<dbReference type="RefSeq" id="XP_034242252.1">
    <property type="nucleotide sequence ID" value="XM_034386361.1"/>
</dbReference>
<evidence type="ECO:0000313" key="10">
    <source>
        <dbReference type="RefSeq" id="XP_034242250.1"/>
    </source>
</evidence>
<dbReference type="InterPro" id="IPR032675">
    <property type="entry name" value="LRR_dom_sf"/>
</dbReference>
<evidence type="ECO:0000313" key="9">
    <source>
        <dbReference type="RefSeq" id="XP_034242249.1"/>
    </source>
</evidence>
<evidence type="ECO:0000313" key="6">
    <source>
        <dbReference type="RefSeq" id="XP_034242246.1"/>
    </source>
</evidence>
<evidence type="ECO:0000313" key="12">
    <source>
        <dbReference type="RefSeq" id="XP_034242252.1"/>
    </source>
</evidence>
<dbReference type="InterPro" id="IPR036047">
    <property type="entry name" value="F-box-like_dom_sf"/>
</dbReference>